<dbReference type="EMBL" id="JACXIY010000017">
    <property type="protein sequence ID" value="MBD2870004.1"/>
    <property type="molecule type" value="Genomic_DNA"/>
</dbReference>
<name>A0A927H7W3_9BACL</name>
<dbReference type="CDD" id="cd03143">
    <property type="entry name" value="A4_beta-galactosidase_middle_domain"/>
    <property type="match status" value="1"/>
</dbReference>
<dbReference type="GO" id="GO:0005975">
    <property type="term" value="P:carbohydrate metabolic process"/>
    <property type="evidence" value="ECO:0007669"/>
    <property type="project" value="InterPro"/>
</dbReference>
<dbReference type="RefSeq" id="WP_190862571.1">
    <property type="nucleotide sequence ID" value="NZ_JACXIY010000017.1"/>
</dbReference>
<dbReference type="InterPro" id="IPR029062">
    <property type="entry name" value="Class_I_gatase-like"/>
</dbReference>
<accession>A0A927H7W3</accession>
<sequence>MRFRQVHLDFHTSEAIPGIGSEFSKSQFQSMLRAGHVDSITVFSKCHHGWAYHPSEANEIHPHLSFDLLGEMIAAAHEIGVKTPVYLSAGLDEKLARRHPEWLIRDAEDRTRWVKDFMSPGYHEFCFNTPYLDLLLAQIHEVVSRYDADGIFLDIVGIRNCRCQYCVAALREAGQDPRDEAAVADLGERTYLNYARRVRETVDAVKPGLPVFHNSGHQRRGRRDLAHVNSHLELESLPTGGWGYDHFPLSARYAQTLGMEFLGMTGKFHTSWGEFGGYKHPNALRFEAALSLAHGAKCSIGDQLHPSGFMDEATYALIGAAYAEVETKEPWCDETQSVADIAVLSLEAVREACPDGHATEEKPNLADPGAVRMLTEGHYLFDVVDAKADFGRYKVLILPDDVPVWPELASAIAAYVKGGGKVLATGRSGLNVAGDAFALDLGLDWKGVNPYRPAYFRPDFDLDALPPASFVMYGEGQLVELNGGRSLGSKENPYFNRDLFAFCSHQHTPSSKADAGPGMIESGNGIYIAWNVFGDYADNGHLILKEMVLHALGRLLPKPVLRTDLPARGIATVQYQPKENRYVNHLLYATPVLKGRVEVIEDIVPLRDVSVSLRLPSAAPVKRVYLAPSMTELPYRAAEDGGIAYTVPYLENHQMVVLEME</sequence>
<organism evidence="2 3">
    <name type="scientific">Paenibacillus arenilitoris</name>
    <dbReference type="NCBI Taxonomy" id="2772299"/>
    <lineage>
        <taxon>Bacteria</taxon>
        <taxon>Bacillati</taxon>
        <taxon>Bacillota</taxon>
        <taxon>Bacilli</taxon>
        <taxon>Bacillales</taxon>
        <taxon>Paenibacillaceae</taxon>
        <taxon>Paenibacillus</taxon>
    </lineage>
</organism>
<dbReference type="GO" id="GO:0004565">
    <property type="term" value="F:beta-galactosidase activity"/>
    <property type="evidence" value="ECO:0007669"/>
    <property type="project" value="InterPro"/>
</dbReference>
<feature type="domain" description="Beta-galactosidase trimerisation" evidence="1">
    <location>
        <begin position="381"/>
        <end position="431"/>
    </location>
</feature>
<dbReference type="InterPro" id="IPR028212">
    <property type="entry name" value="GHL6"/>
</dbReference>
<comment type="caution">
    <text evidence="2">The sequence shown here is derived from an EMBL/GenBank/DDBJ whole genome shotgun (WGS) entry which is preliminary data.</text>
</comment>
<dbReference type="Proteomes" id="UP000632125">
    <property type="component" value="Unassembled WGS sequence"/>
</dbReference>
<dbReference type="Gene3D" id="3.40.50.880">
    <property type="match status" value="1"/>
</dbReference>
<evidence type="ECO:0000313" key="2">
    <source>
        <dbReference type="EMBL" id="MBD2870004.1"/>
    </source>
</evidence>
<keyword evidence="3" id="KW-1185">Reference proteome</keyword>
<dbReference type="Gene3D" id="3.20.20.80">
    <property type="entry name" value="Glycosidases"/>
    <property type="match status" value="1"/>
</dbReference>
<proteinExistence type="predicted"/>
<evidence type="ECO:0000313" key="3">
    <source>
        <dbReference type="Proteomes" id="UP000632125"/>
    </source>
</evidence>
<protein>
    <submittedName>
        <fullName evidence="2">Beta-galactosidase trimerization domain-containing protein</fullName>
    </submittedName>
</protein>
<dbReference type="SUPFAM" id="SSF51445">
    <property type="entry name" value="(Trans)glycosidases"/>
    <property type="match status" value="1"/>
</dbReference>
<evidence type="ECO:0000259" key="1">
    <source>
        <dbReference type="Pfam" id="PF08532"/>
    </source>
</evidence>
<dbReference type="SUPFAM" id="SSF52317">
    <property type="entry name" value="Class I glutamine amidotransferase-like"/>
    <property type="match status" value="1"/>
</dbReference>
<dbReference type="Pfam" id="PF08532">
    <property type="entry name" value="Glyco_hydro_42M"/>
    <property type="match status" value="1"/>
</dbReference>
<gene>
    <name evidence="2" type="ORF">IDH41_15545</name>
</gene>
<reference evidence="2" key="1">
    <citation type="submission" date="2020-09" db="EMBL/GenBank/DDBJ databases">
        <title>A novel bacterium of genus Paenibacillus, isolated from South China Sea.</title>
        <authorList>
            <person name="Huang H."/>
            <person name="Mo K."/>
            <person name="Hu Y."/>
        </authorList>
    </citation>
    <scope>NUCLEOTIDE SEQUENCE</scope>
    <source>
        <strain evidence="2">IB182493</strain>
    </source>
</reference>
<dbReference type="InterPro" id="IPR017853">
    <property type="entry name" value="GH"/>
</dbReference>
<dbReference type="Pfam" id="PF14871">
    <property type="entry name" value="GHL6"/>
    <property type="match status" value="1"/>
</dbReference>
<dbReference type="AlphaFoldDB" id="A0A927H7W3"/>
<dbReference type="InterPro" id="IPR013738">
    <property type="entry name" value="Beta_galactosidase_Trimer"/>
</dbReference>